<sequence length="81" mass="8757">MDEDRTAIVLCSSSLVGVETSSSVPQALSSISHYQGNCVLHESIVRTGSECARAVAGINRVFPQRLWTAQSASRMVRFTSL</sequence>
<dbReference type="EMBL" id="WNTK01000002">
    <property type="protein sequence ID" value="KAG9488470.1"/>
    <property type="molecule type" value="Genomic_DNA"/>
</dbReference>
<dbReference type="AlphaFoldDB" id="A0A8J6FK95"/>
<gene>
    <name evidence="1" type="ORF">GDO78_004816</name>
</gene>
<dbReference type="Proteomes" id="UP000770717">
    <property type="component" value="Unassembled WGS sequence"/>
</dbReference>
<proteinExistence type="predicted"/>
<protein>
    <submittedName>
        <fullName evidence="1">Uncharacterized protein</fullName>
    </submittedName>
</protein>
<name>A0A8J6FK95_ELECQ</name>
<comment type="caution">
    <text evidence="1">The sequence shown here is derived from an EMBL/GenBank/DDBJ whole genome shotgun (WGS) entry which is preliminary data.</text>
</comment>
<evidence type="ECO:0000313" key="2">
    <source>
        <dbReference type="Proteomes" id="UP000770717"/>
    </source>
</evidence>
<reference evidence="1" key="1">
    <citation type="thesis" date="2020" institute="ProQuest LLC" country="789 East Eisenhower Parkway, Ann Arbor, MI, USA">
        <title>Comparative Genomics and Chromosome Evolution.</title>
        <authorList>
            <person name="Mudd A.B."/>
        </authorList>
    </citation>
    <scope>NUCLEOTIDE SEQUENCE</scope>
    <source>
        <strain evidence="1">HN-11 Male</strain>
        <tissue evidence="1">Kidney and liver</tissue>
    </source>
</reference>
<evidence type="ECO:0000313" key="1">
    <source>
        <dbReference type="EMBL" id="KAG9488470.1"/>
    </source>
</evidence>
<organism evidence="1 2">
    <name type="scientific">Eleutherodactylus coqui</name>
    <name type="common">Puerto Rican coqui</name>
    <dbReference type="NCBI Taxonomy" id="57060"/>
    <lineage>
        <taxon>Eukaryota</taxon>
        <taxon>Metazoa</taxon>
        <taxon>Chordata</taxon>
        <taxon>Craniata</taxon>
        <taxon>Vertebrata</taxon>
        <taxon>Euteleostomi</taxon>
        <taxon>Amphibia</taxon>
        <taxon>Batrachia</taxon>
        <taxon>Anura</taxon>
        <taxon>Neobatrachia</taxon>
        <taxon>Hyloidea</taxon>
        <taxon>Eleutherodactylidae</taxon>
        <taxon>Eleutherodactylinae</taxon>
        <taxon>Eleutherodactylus</taxon>
        <taxon>Eleutherodactylus</taxon>
    </lineage>
</organism>
<accession>A0A8J6FK95</accession>
<keyword evidence="2" id="KW-1185">Reference proteome</keyword>